<dbReference type="NCBIfam" id="NF003555">
    <property type="entry name" value="PRK05218.1"/>
    <property type="match status" value="1"/>
</dbReference>
<evidence type="ECO:0000313" key="13">
    <source>
        <dbReference type="Proteomes" id="UP000317318"/>
    </source>
</evidence>
<dbReference type="RefSeq" id="WP_145362622.1">
    <property type="nucleotide sequence ID" value="NZ_CP036268.1"/>
</dbReference>
<feature type="domain" description="Histidine kinase/HSP90-like ATPase" evidence="11">
    <location>
        <begin position="31"/>
        <end position="188"/>
    </location>
</feature>
<dbReference type="Pfam" id="PF00183">
    <property type="entry name" value="HSP90"/>
    <property type="match status" value="1"/>
</dbReference>
<feature type="region of interest" description="A; substrate-binding" evidence="8">
    <location>
        <begin position="1"/>
        <end position="329"/>
    </location>
</feature>
<dbReference type="InterPro" id="IPR003594">
    <property type="entry name" value="HATPase_dom"/>
</dbReference>
<accession>A0A517QXV0</accession>
<dbReference type="OrthoDB" id="9802640at2"/>
<dbReference type="Gene3D" id="3.30.565.10">
    <property type="entry name" value="Histidine kinase-like ATPase, C-terminal domain"/>
    <property type="match status" value="1"/>
</dbReference>
<dbReference type="EMBL" id="CP036268">
    <property type="protein sequence ID" value="QDT36418.1"/>
    <property type="molecule type" value="Genomic_DNA"/>
</dbReference>
<keyword evidence="7 8" id="KW-0143">Chaperone</keyword>
<evidence type="ECO:0000256" key="1">
    <source>
        <dbReference type="ARBA" id="ARBA00004496"/>
    </source>
</evidence>
<dbReference type="InterPro" id="IPR020568">
    <property type="entry name" value="Ribosomal_Su5_D2-typ_SF"/>
</dbReference>
<organism evidence="12 13">
    <name type="scientific">Stratiformator vulcanicus</name>
    <dbReference type="NCBI Taxonomy" id="2527980"/>
    <lineage>
        <taxon>Bacteria</taxon>
        <taxon>Pseudomonadati</taxon>
        <taxon>Planctomycetota</taxon>
        <taxon>Planctomycetia</taxon>
        <taxon>Planctomycetales</taxon>
        <taxon>Planctomycetaceae</taxon>
        <taxon>Stratiformator</taxon>
    </lineage>
</organism>
<dbReference type="PRINTS" id="PR00775">
    <property type="entry name" value="HEATSHOCK90"/>
</dbReference>
<evidence type="ECO:0000256" key="10">
    <source>
        <dbReference type="SAM" id="MobiDB-lite"/>
    </source>
</evidence>
<comment type="function">
    <text evidence="8">Molecular chaperone. Has ATPase activity.</text>
</comment>
<keyword evidence="4 8" id="KW-0547">Nucleotide-binding</keyword>
<keyword evidence="5 8" id="KW-0067">ATP-binding</keyword>
<dbReference type="GO" id="GO:0140662">
    <property type="term" value="F:ATP-dependent protein folding chaperone"/>
    <property type="evidence" value="ECO:0007669"/>
    <property type="project" value="InterPro"/>
</dbReference>
<name>A0A517QXV0_9PLAN</name>
<evidence type="ECO:0000313" key="12">
    <source>
        <dbReference type="EMBL" id="QDT36418.1"/>
    </source>
</evidence>
<evidence type="ECO:0000256" key="5">
    <source>
        <dbReference type="ARBA" id="ARBA00022840"/>
    </source>
</evidence>
<dbReference type="GO" id="GO:0016887">
    <property type="term" value="F:ATP hydrolysis activity"/>
    <property type="evidence" value="ECO:0007669"/>
    <property type="project" value="InterPro"/>
</dbReference>
<dbReference type="PANTHER" id="PTHR11528">
    <property type="entry name" value="HEAT SHOCK PROTEIN 90 FAMILY MEMBER"/>
    <property type="match status" value="1"/>
</dbReference>
<dbReference type="AlphaFoldDB" id="A0A517QXV0"/>
<dbReference type="HAMAP" id="MF_00505">
    <property type="entry name" value="HSP90"/>
    <property type="match status" value="1"/>
</dbReference>
<feature type="binding site" evidence="9">
    <location>
        <position position="88"/>
    </location>
    <ligand>
        <name>ATP</name>
        <dbReference type="ChEBI" id="CHEBI:30616"/>
    </ligand>
</feature>
<dbReference type="GO" id="GO:0005524">
    <property type="term" value="F:ATP binding"/>
    <property type="evidence" value="ECO:0007669"/>
    <property type="project" value="UniProtKB-UniRule"/>
</dbReference>
<dbReference type="InterPro" id="IPR020575">
    <property type="entry name" value="Hsp90_N"/>
</dbReference>
<dbReference type="GO" id="GO:0005737">
    <property type="term" value="C:cytoplasm"/>
    <property type="evidence" value="ECO:0007669"/>
    <property type="project" value="UniProtKB-SubCell"/>
</dbReference>
<evidence type="ECO:0000256" key="2">
    <source>
        <dbReference type="ARBA" id="ARBA00008239"/>
    </source>
</evidence>
<evidence type="ECO:0000256" key="3">
    <source>
        <dbReference type="ARBA" id="ARBA00022490"/>
    </source>
</evidence>
<dbReference type="Gene3D" id="1.20.120.790">
    <property type="entry name" value="Heat shock protein 90, C-terminal domain"/>
    <property type="match status" value="1"/>
</dbReference>
<dbReference type="InterPro" id="IPR037196">
    <property type="entry name" value="HSP90_C"/>
</dbReference>
<evidence type="ECO:0000256" key="4">
    <source>
        <dbReference type="ARBA" id="ARBA00022741"/>
    </source>
</evidence>
<comment type="subcellular location">
    <subcellularLocation>
        <location evidence="1 8">Cytoplasm</location>
    </subcellularLocation>
</comment>
<dbReference type="Gene3D" id="3.40.50.11260">
    <property type="match status" value="1"/>
</dbReference>
<proteinExistence type="inferred from homology"/>
<feature type="binding site" evidence="9">
    <location>
        <begin position="103"/>
        <end position="104"/>
    </location>
    <ligand>
        <name>ATP</name>
        <dbReference type="ChEBI" id="CHEBI:30616"/>
    </ligand>
</feature>
<sequence>MSTETTQPEQFTFQAEVSRLLHLLSHSLYQNKEVAVRELVSNASDALDKFRHVALSDETVRDEAELAIHVELDEEAKTLTIRDNGIGMTRDELVGNLGTIAHSGSLDFLSKLSGDEAKDVSLIGQFGVGFYSAFMLADRVEVRTRSFQEDSAGGLLWESDGTGNFTIEPLEGETPRGTAITLKLREDTAEFLKPEHIKHVLGKYSTFVPYPIYVAEERVNEQRPIWVEPKSQVTDEQYEKFYQYLSHRSDEKPQWHLHLAADSPFQFHAVLYAPQSNFEKLGFGKSEHGLSLCAKRVLVESDCKDLLPEYLRFIYGLVDSADLPLNVSRQALQDDTVFRKIRKVLVKKVLDHLAKMAKSEPEQYLEFWGEFGSILREGIAGDFENRDKLASLLRFRSSHDVDGKPISLDDYVSRAPEDQEQIYFIGGADMASIRNSPSLEIFKKRGLEVLYLTDPVDEFVAAHLGTFQEKRLVSIDSADVKLPAESDQQKAESEEGDDEAQSSDGDEKKHPAGFEKVVELFQAGIENEVEDVRATELLADSPCRLVTPEGALSTQMQKILAMSNADGMPPMKKILELNPNHPLIERLSVLAGNEQNAAFVKDCGRQLYDNALLLSGLAPNPETLTRRTQQFMEDLAEKRSSLVL</sequence>
<reference evidence="12 13" key="1">
    <citation type="submission" date="2019-02" db="EMBL/GenBank/DDBJ databases">
        <title>Deep-cultivation of Planctomycetes and their phenomic and genomic characterization uncovers novel biology.</title>
        <authorList>
            <person name="Wiegand S."/>
            <person name="Jogler M."/>
            <person name="Boedeker C."/>
            <person name="Pinto D."/>
            <person name="Vollmers J."/>
            <person name="Rivas-Marin E."/>
            <person name="Kohn T."/>
            <person name="Peeters S.H."/>
            <person name="Heuer A."/>
            <person name="Rast P."/>
            <person name="Oberbeckmann S."/>
            <person name="Bunk B."/>
            <person name="Jeske O."/>
            <person name="Meyerdierks A."/>
            <person name="Storesund J.E."/>
            <person name="Kallscheuer N."/>
            <person name="Luecker S."/>
            <person name="Lage O.M."/>
            <person name="Pohl T."/>
            <person name="Merkel B.J."/>
            <person name="Hornburger P."/>
            <person name="Mueller R.-W."/>
            <person name="Bruemmer F."/>
            <person name="Labrenz M."/>
            <person name="Spormann A.M."/>
            <person name="Op den Camp H."/>
            <person name="Overmann J."/>
            <person name="Amann R."/>
            <person name="Jetten M.S.M."/>
            <person name="Mascher T."/>
            <person name="Medema M.H."/>
            <person name="Devos D.P."/>
            <person name="Kaster A.-K."/>
            <person name="Ovreas L."/>
            <person name="Rohde M."/>
            <person name="Galperin M.Y."/>
            <person name="Jogler C."/>
        </authorList>
    </citation>
    <scope>NUCLEOTIDE SEQUENCE [LARGE SCALE GENOMIC DNA]</scope>
    <source>
        <strain evidence="12 13">Pan189</strain>
    </source>
</reference>
<dbReference type="FunFam" id="3.30.565.10:FF:000009">
    <property type="entry name" value="Molecular chaperone HtpG"/>
    <property type="match status" value="1"/>
</dbReference>
<evidence type="ECO:0000256" key="6">
    <source>
        <dbReference type="ARBA" id="ARBA00023016"/>
    </source>
</evidence>
<dbReference type="InterPro" id="IPR001404">
    <property type="entry name" value="Hsp90_fam"/>
</dbReference>
<feature type="binding site" evidence="9">
    <location>
        <position position="178"/>
    </location>
    <ligand>
        <name>ATP</name>
        <dbReference type="ChEBI" id="CHEBI:30616"/>
    </ligand>
</feature>
<dbReference type="PIRSF" id="PIRSF002583">
    <property type="entry name" value="Hsp90"/>
    <property type="match status" value="1"/>
</dbReference>
<dbReference type="Pfam" id="PF13589">
    <property type="entry name" value="HATPase_c_3"/>
    <property type="match status" value="1"/>
</dbReference>
<comment type="caution">
    <text evidence="8">Lacks conserved residue(s) required for the propagation of feature annotation.</text>
</comment>
<feature type="binding site" evidence="9">
    <location>
        <position position="329"/>
    </location>
    <ligand>
        <name>ATP</name>
        <dbReference type="ChEBI" id="CHEBI:30616"/>
    </ligand>
</feature>
<protein>
    <recommendedName>
        <fullName evidence="8">Chaperone protein HtpG</fullName>
    </recommendedName>
    <alternativeName>
        <fullName evidence="8">Heat shock protein HtpG</fullName>
    </alternativeName>
    <alternativeName>
        <fullName evidence="8">High temperature protein G</fullName>
    </alternativeName>
</protein>
<keyword evidence="13" id="KW-1185">Reference proteome</keyword>
<feature type="compositionally biased region" description="Basic and acidic residues" evidence="10">
    <location>
        <begin position="482"/>
        <end position="493"/>
    </location>
</feature>
<feature type="region of interest" description="C" evidence="8">
    <location>
        <begin position="559"/>
        <end position="644"/>
    </location>
</feature>
<dbReference type="Proteomes" id="UP000317318">
    <property type="component" value="Chromosome"/>
</dbReference>
<dbReference type="SUPFAM" id="SSF55874">
    <property type="entry name" value="ATPase domain of HSP90 chaperone/DNA topoisomerase II/histidine kinase"/>
    <property type="match status" value="1"/>
</dbReference>
<dbReference type="Gene3D" id="3.30.230.80">
    <property type="match status" value="1"/>
</dbReference>
<dbReference type="GO" id="GO:0051082">
    <property type="term" value="F:unfolded protein binding"/>
    <property type="evidence" value="ECO:0007669"/>
    <property type="project" value="UniProtKB-UniRule"/>
</dbReference>
<comment type="similarity">
    <text evidence="2 8">Belongs to the heat shock protein 90 family.</text>
</comment>
<dbReference type="SMART" id="SM00387">
    <property type="entry name" value="HATPase_c"/>
    <property type="match status" value="1"/>
</dbReference>
<comment type="subunit">
    <text evidence="8">Homodimer.</text>
</comment>
<evidence type="ECO:0000259" key="11">
    <source>
        <dbReference type="SMART" id="SM00387"/>
    </source>
</evidence>
<dbReference type="SUPFAM" id="SSF110942">
    <property type="entry name" value="HSP90 C-terminal domain"/>
    <property type="match status" value="1"/>
</dbReference>
<keyword evidence="3 8" id="KW-0963">Cytoplasm</keyword>
<keyword evidence="6 8" id="KW-0346">Stress response</keyword>
<feature type="binding site" evidence="9">
    <location>
        <position position="42"/>
    </location>
    <ligand>
        <name>ATP</name>
        <dbReference type="ChEBI" id="CHEBI:30616"/>
    </ligand>
</feature>
<evidence type="ECO:0000256" key="9">
    <source>
        <dbReference type="PIRSR" id="PIRSR002583-1"/>
    </source>
</evidence>
<feature type="binding site" evidence="9">
    <location>
        <begin position="125"/>
        <end position="130"/>
    </location>
    <ligand>
        <name>ATP</name>
        <dbReference type="ChEBI" id="CHEBI:30616"/>
    </ligand>
</feature>
<feature type="binding site" evidence="9">
    <location>
        <position position="83"/>
    </location>
    <ligand>
        <name>ATP</name>
        <dbReference type="ChEBI" id="CHEBI:30616"/>
    </ligand>
</feature>
<feature type="region of interest" description="Disordered" evidence="10">
    <location>
        <begin position="482"/>
        <end position="510"/>
    </location>
</feature>
<evidence type="ECO:0000256" key="7">
    <source>
        <dbReference type="ARBA" id="ARBA00023186"/>
    </source>
</evidence>
<feature type="binding site" evidence="9">
    <location>
        <position position="38"/>
    </location>
    <ligand>
        <name>ATP</name>
        <dbReference type="ChEBI" id="CHEBI:30616"/>
    </ligand>
</feature>
<feature type="binding site" evidence="9">
    <location>
        <position position="96"/>
    </location>
    <ligand>
        <name>ATP</name>
        <dbReference type="ChEBI" id="CHEBI:30616"/>
    </ligand>
</feature>
<evidence type="ECO:0000256" key="8">
    <source>
        <dbReference type="HAMAP-Rule" id="MF_00505"/>
    </source>
</evidence>
<gene>
    <name evidence="8 12" type="primary">htpG</name>
    <name evidence="12" type="ORF">Pan189_07740</name>
</gene>
<dbReference type="SUPFAM" id="SSF54211">
    <property type="entry name" value="Ribosomal protein S5 domain 2-like"/>
    <property type="match status" value="1"/>
</dbReference>
<dbReference type="InterPro" id="IPR036890">
    <property type="entry name" value="HATPase_C_sf"/>
</dbReference>
<dbReference type="CDD" id="cd16927">
    <property type="entry name" value="HATPase_Hsp90-like"/>
    <property type="match status" value="1"/>
</dbReference>
<dbReference type="KEGG" id="svp:Pan189_07740"/>